<evidence type="ECO:0000313" key="9">
    <source>
        <dbReference type="EMBL" id="HIU25260.1"/>
    </source>
</evidence>
<evidence type="ECO:0000256" key="7">
    <source>
        <dbReference type="ARBA" id="ARBA00023136"/>
    </source>
</evidence>
<comment type="caution">
    <text evidence="9">The sequence shown here is derived from an EMBL/GenBank/DDBJ whole genome shotgun (WGS) entry which is preliminary data.</text>
</comment>
<dbReference type="PANTHER" id="PTHR36838">
    <property type="entry name" value="AUXIN EFFLUX CARRIER FAMILY PROTEIN"/>
    <property type="match status" value="1"/>
</dbReference>
<accession>A0A9D1I1N0</accession>
<feature type="transmembrane region" description="Helical" evidence="8">
    <location>
        <begin position="226"/>
        <end position="248"/>
    </location>
</feature>
<keyword evidence="7 8" id="KW-0472">Membrane</keyword>
<feature type="transmembrane region" description="Helical" evidence="8">
    <location>
        <begin position="128"/>
        <end position="152"/>
    </location>
</feature>
<evidence type="ECO:0000256" key="6">
    <source>
        <dbReference type="ARBA" id="ARBA00022989"/>
    </source>
</evidence>
<evidence type="ECO:0000256" key="5">
    <source>
        <dbReference type="ARBA" id="ARBA00022692"/>
    </source>
</evidence>
<proteinExistence type="inferred from homology"/>
<dbReference type="GO" id="GO:0055085">
    <property type="term" value="P:transmembrane transport"/>
    <property type="evidence" value="ECO:0007669"/>
    <property type="project" value="InterPro"/>
</dbReference>
<comment type="similarity">
    <text evidence="2">Belongs to the auxin efflux carrier (TC 2.A.69) family.</text>
</comment>
<dbReference type="PANTHER" id="PTHR36838:SF1">
    <property type="entry name" value="SLR1864 PROTEIN"/>
    <property type="match status" value="1"/>
</dbReference>
<reference evidence="9" key="1">
    <citation type="submission" date="2020-10" db="EMBL/GenBank/DDBJ databases">
        <authorList>
            <person name="Gilroy R."/>
        </authorList>
    </citation>
    <scope>NUCLEOTIDE SEQUENCE</scope>
    <source>
        <strain evidence="9">ChiHcec3-6078</strain>
    </source>
</reference>
<protein>
    <submittedName>
        <fullName evidence="9">AEC family transporter</fullName>
    </submittedName>
</protein>
<comment type="subcellular location">
    <subcellularLocation>
        <location evidence="1">Cell membrane</location>
        <topology evidence="1">Multi-pass membrane protein</topology>
    </subcellularLocation>
</comment>
<dbReference type="Proteomes" id="UP000824090">
    <property type="component" value="Unassembled WGS sequence"/>
</dbReference>
<evidence type="ECO:0000256" key="2">
    <source>
        <dbReference type="ARBA" id="ARBA00010145"/>
    </source>
</evidence>
<evidence type="ECO:0000256" key="4">
    <source>
        <dbReference type="ARBA" id="ARBA00022475"/>
    </source>
</evidence>
<evidence type="ECO:0000256" key="8">
    <source>
        <dbReference type="SAM" id="Phobius"/>
    </source>
</evidence>
<dbReference type="Gene3D" id="1.20.1530.20">
    <property type="match status" value="1"/>
</dbReference>
<feature type="transmembrane region" description="Helical" evidence="8">
    <location>
        <begin position="6"/>
        <end position="23"/>
    </location>
</feature>
<keyword evidence="6 8" id="KW-1133">Transmembrane helix</keyword>
<feature type="transmembrane region" description="Helical" evidence="8">
    <location>
        <begin position="68"/>
        <end position="88"/>
    </location>
</feature>
<dbReference type="InterPro" id="IPR004776">
    <property type="entry name" value="Mem_transp_PIN-like"/>
</dbReference>
<feature type="transmembrane region" description="Helical" evidence="8">
    <location>
        <begin position="164"/>
        <end position="183"/>
    </location>
</feature>
<name>A0A9D1I1N0_9FIRM</name>
<dbReference type="EMBL" id="DVMP01000044">
    <property type="protein sequence ID" value="HIU25260.1"/>
    <property type="molecule type" value="Genomic_DNA"/>
</dbReference>
<keyword evidence="4" id="KW-1003">Cell membrane</keyword>
<gene>
    <name evidence="9" type="ORF">IAC50_02020</name>
</gene>
<dbReference type="InterPro" id="IPR038770">
    <property type="entry name" value="Na+/solute_symporter_sf"/>
</dbReference>
<dbReference type="Pfam" id="PF03547">
    <property type="entry name" value="Mem_trans"/>
    <property type="match status" value="1"/>
</dbReference>
<evidence type="ECO:0000313" key="10">
    <source>
        <dbReference type="Proteomes" id="UP000824090"/>
    </source>
</evidence>
<sequence>MLVWPILSSLIMIFLLIIPGFFFKKRDILSEEQNSGINSIVVNITWPCLVIDAMQMEFSMEILKDCSFILIVCLIVFAVLLLISFPFAKLIRLSKSKQYLTVFMLLFANTGFIGIPVIRALYGNDAIFYAAIIELINDVLIFTIGIMMIQMSAGASLRINFRQFLNPGLIGVIIGLLLFLLRVELPDVIGGSIEMIGNATTPLTMFVIGFQLGGLKLKDVVSDWQVYAVCFVKLLIVPLLALVLLKLWVGEFSLLEKVLIIDFAMPIAAVSAIFSQQYKGETAFATKSVLLSTVLSLITIPVFAIIMEL</sequence>
<keyword evidence="3" id="KW-0813">Transport</keyword>
<keyword evidence="5 8" id="KW-0812">Transmembrane</keyword>
<dbReference type="AlphaFoldDB" id="A0A9D1I1N0"/>
<feature type="transmembrane region" description="Helical" evidence="8">
    <location>
        <begin position="254"/>
        <end position="276"/>
    </location>
</feature>
<evidence type="ECO:0000256" key="3">
    <source>
        <dbReference type="ARBA" id="ARBA00022448"/>
    </source>
</evidence>
<reference evidence="9" key="2">
    <citation type="journal article" date="2021" name="PeerJ">
        <title>Extensive microbial diversity within the chicken gut microbiome revealed by metagenomics and culture.</title>
        <authorList>
            <person name="Gilroy R."/>
            <person name="Ravi A."/>
            <person name="Getino M."/>
            <person name="Pursley I."/>
            <person name="Horton D.L."/>
            <person name="Alikhan N.F."/>
            <person name="Baker D."/>
            <person name="Gharbi K."/>
            <person name="Hall N."/>
            <person name="Watson M."/>
            <person name="Adriaenssens E.M."/>
            <person name="Foster-Nyarko E."/>
            <person name="Jarju S."/>
            <person name="Secka A."/>
            <person name="Antonio M."/>
            <person name="Oren A."/>
            <person name="Chaudhuri R.R."/>
            <person name="La Ragione R."/>
            <person name="Hildebrand F."/>
            <person name="Pallen M.J."/>
        </authorList>
    </citation>
    <scope>NUCLEOTIDE SEQUENCE</scope>
    <source>
        <strain evidence="9">ChiHcec3-6078</strain>
    </source>
</reference>
<evidence type="ECO:0000256" key="1">
    <source>
        <dbReference type="ARBA" id="ARBA00004651"/>
    </source>
</evidence>
<feature type="transmembrane region" description="Helical" evidence="8">
    <location>
        <begin position="195"/>
        <end position="214"/>
    </location>
</feature>
<feature type="transmembrane region" description="Helical" evidence="8">
    <location>
        <begin position="288"/>
        <end position="307"/>
    </location>
</feature>
<feature type="transmembrane region" description="Helical" evidence="8">
    <location>
        <begin position="100"/>
        <end position="122"/>
    </location>
</feature>
<organism evidence="9 10">
    <name type="scientific">Candidatus Allocopromorpha excrementigallinarum</name>
    <dbReference type="NCBI Taxonomy" id="2840742"/>
    <lineage>
        <taxon>Bacteria</taxon>
        <taxon>Bacillati</taxon>
        <taxon>Bacillota</taxon>
        <taxon>Clostridia</taxon>
        <taxon>Eubacteriales</taxon>
        <taxon>Eubacteriaceae</taxon>
        <taxon>Eubacteriaceae incertae sedis</taxon>
        <taxon>Candidatus Allocopromorpha</taxon>
    </lineage>
</organism>
<dbReference type="GO" id="GO:0005886">
    <property type="term" value="C:plasma membrane"/>
    <property type="evidence" value="ECO:0007669"/>
    <property type="project" value="UniProtKB-SubCell"/>
</dbReference>